<dbReference type="EMBL" id="BART01007052">
    <property type="protein sequence ID" value="GAG53826.1"/>
    <property type="molecule type" value="Genomic_DNA"/>
</dbReference>
<name>X1A0L2_9ZZZZ</name>
<proteinExistence type="predicted"/>
<sequence>MTLYRIRDWDKHYETSESRKRSTPLKWLAVPVKLNGYGYVKIMSQRSGDKMYGCWGAILLLAACCTPRGTLQDGDGNPYSLEDIARMIRMPIATVRLTVNFLSDKHNAKLMWIEALQSKPAENASPPAESGKKTGLQHSGICNGTVSVDQEKEFDLIWSKYPRKLGKKEAFRHFRASVKTEDDVAAIHAALNCFMQQMETEGRAPDKIPYGSKWFNNWPDWIGYEPPPTPKTPEEIRRERERMERGKLYECTQCAKKHATMDGGMCEECYQRISKQRQEQEG</sequence>
<evidence type="ECO:0000313" key="1">
    <source>
        <dbReference type="EMBL" id="GAG53826.1"/>
    </source>
</evidence>
<reference evidence="1" key="1">
    <citation type="journal article" date="2014" name="Front. Microbiol.">
        <title>High frequency of phylogenetically diverse reductive dehalogenase-homologous genes in deep subseafloor sedimentary metagenomes.</title>
        <authorList>
            <person name="Kawai M."/>
            <person name="Futagami T."/>
            <person name="Toyoda A."/>
            <person name="Takaki Y."/>
            <person name="Nishi S."/>
            <person name="Hori S."/>
            <person name="Arai W."/>
            <person name="Tsubouchi T."/>
            <person name="Morono Y."/>
            <person name="Uchiyama I."/>
            <person name="Ito T."/>
            <person name="Fujiyama A."/>
            <person name="Inagaki F."/>
            <person name="Takami H."/>
        </authorList>
    </citation>
    <scope>NUCLEOTIDE SEQUENCE</scope>
    <source>
        <strain evidence="1">Expedition CK06-06</strain>
    </source>
</reference>
<dbReference type="AlphaFoldDB" id="X1A0L2"/>
<evidence type="ECO:0008006" key="2">
    <source>
        <dbReference type="Google" id="ProtNLM"/>
    </source>
</evidence>
<protein>
    <recommendedName>
        <fullName evidence="2">Phage replisome organiser N-terminal domain-containing protein</fullName>
    </recommendedName>
</protein>
<gene>
    <name evidence="1" type="ORF">S01H4_16102</name>
</gene>
<organism evidence="1">
    <name type="scientific">marine sediment metagenome</name>
    <dbReference type="NCBI Taxonomy" id="412755"/>
    <lineage>
        <taxon>unclassified sequences</taxon>
        <taxon>metagenomes</taxon>
        <taxon>ecological metagenomes</taxon>
    </lineage>
</organism>
<accession>X1A0L2</accession>
<comment type="caution">
    <text evidence="1">The sequence shown here is derived from an EMBL/GenBank/DDBJ whole genome shotgun (WGS) entry which is preliminary data.</text>
</comment>